<dbReference type="PANTHER" id="PTHR46710:SF11">
    <property type="entry name" value="ARMADILLO BTB ARABIDOPSIS PROTEIN 1"/>
    <property type="match status" value="1"/>
</dbReference>
<dbReference type="InterPro" id="IPR011989">
    <property type="entry name" value="ARM-like"/>
</dbReference>
<keyword evidence="4" id="KW-1185">Reference proteome</keyword>
<protein>
    <submittedName>
        <fullName evidence="1">Kinesin-associated protein</fullName>
    </submittedName>
</protein>
<dbReference type="eggNOG" id="KOG0167">
    <property type="taxonomic scope" value="Eukaryota"/>
</dbReference>
<dbReference type="InterPro" id="IPR016024">
    <property type="entry name" value="ARM-type_fold"/>
</dbReference>
<dbReference type="PANTHER" id="PTHR46710">
    <property type="entry name" value="ARM REPEAT PROTEIN INTERACTING WITH ABF2"/>
    <property type="match status" value="1"/>
</dbReference>
<dbReference type="ExpressionAtlas" id="G7I6Z0">
    <property type="expression patterns" value="differential"/>
</dbReference>
<dbReference type="EMBL" id="PSQE01000001">
    <property type="protein sequence ID" value="RHN76928.1"/>
    <property type="molecule type" value="Genomic_DNA"/>
</dbReference>
<accession>G7I6Z0</accession>
<reference evidence="3" key="3">
    <citation type="submission" date="2015-04" db="UniProtKB">
        <authorList>
            <consortium name="EnsemblPlants"/>
        </authorList>
    </citation>
    <scope>IDENTIFICATION</scope>
    <source>
        <strain evidence="3">cv. Jemalong A17</strain>
    </source>
</reference>
<dbReference type="Proteomes" id="UP000002051">
    <property type="component" value="Unassembled WGS sequence"/>
</dbReference>
<dbReference type="EnsemblPlants" id="AES59001">
    <property type="protein sequence ID" value="AES59001"/>
    <property type="gene ID" value="MTR_1g012360"/>
</dbReference>
<dbReference type="STRING" id="3880.G7I6Z0"/>
<organism evidence="1 4">
    <name type="scientific">Medicago truncatula</name>
    <name type="common">Barrel medic</name>
    <name type="synonym">Medicago tribuloides</name>
    <dbReference type="NCBI Taxonomy" id="3880"/>
    <lineage>
        <taxon>Eukaryota</taxon>
        <taxon>Viridiplantae</taxon>
        <taxon>Streptophyta</taxon>
        <taxon>Embryophyta</taxon>
        <taxon>Tracheophyta</taxon>
        <taxon>Spermatophyta</taxon>
        <taxon>Magnoliopsida</taxon>
        <taxon>eudicotyledons</taxon>
        <taxon>Gunneridae</taxon>
        <taxon>Pentapetalae</taxon>
        <taxon>rosids</taxon>
        <taxon>fabids</taxon>
        <taxon>Fabales</taxon>
        <taxon>Fabaceae</taxon>
        <taxon>Papilionoideae</taxon>
        <taxon>50 kb inversion clade</taxon>
        <taxon>NPAAA clade</taxon>
        <taxon>Hologalegina</taxon>
        <taxon>IRL clade</taxon>
        <taxon>Trifolieae</taxon>
        <taxon>Medicago</taxon>
    </lineage>
</organism>
<dbReference type="OrthoDB" id="548867at2759"/>
<evidence type="ECO:0000313" key="1">
    <source>
        <dbReference type="EMBL" id="AES59001.2"/>
    </source>
</evidence>
<dbReference type="PaxDb" id="3880-AES59001"/>
<evidence type="ECO:0000313" key="3">
    <source>
        <dbReference type="EnsemblPlants" id="AES59001"/>
    </source>
</evidence>
<dbReference type="Proteomes" id="UP000265566">
    <property type="component" value="Chromosome 1"/>
</dbReference>
<evidence type="ECO:0000313" key="2">
    <source>
        <dbReference type="EMBL" id="RHN76928.1"/>
    </source>
</evidence>
<name>G7I6Z0_MEDTR</name>
<reference evidence="1 4" key="2">
    <citation type="journal article" date="2014" name="BMC Genomics">
        <title>An improved genome release (version Mt4.0) for the model legume Medicago truncatula.</title>
        <authorList>
            <person name="Tang H."/>
            <person name="Krishnakumar V."/>
            <person name="Bidwell S."/>
            <person name="Rosen B."/>
            <person name="Chan A."/>
            <person name="Zhou S."/>
            <person name="Gentzbittel L."/>
            <person name="Childs K.L."/>
            <person name="Yandell M."/>
            <person name="Gundlach H."/>
            <person name="Mayer K.F."/>
            <person name="Schwartz D.C."/>
            <person name="Town C.D."/>
        </authorList>
    </citation>
    <scope>GENOME REANNOTATION</scope>
    <source>
        <strain evidence="3 4">cv. Jemalong A17</strain>
    </source>
</reference>
<dbReference type="Gene3D" id="1.25.10.10">
    <property type="entry name" value="Leucine-rich Repeat Variant"/>
    <property type="match status" value="2"/>
</dbReference>
<gene>
    <name evidence="3" type="primary">11431776</name>
    <name evidence="1" type="ordered locus">MTR_1g012360</name>
    <name evidence="2" type="ORF">MtrunA17_Chr1g0149211</name>
</gene>
<dbReference type="Gramene" id="rna321">
    <property type="protein sequence ID" value="RHN76928.1"/>
    <property type="gene ID" value="gene321"/>
</dbReference>
<dbReference type="KEGG" id="mtr:11431776"/>
<reference evidence="2" key="4">
    <citation type="journal article" date="2018" name="Nat. Plants">
        <title>Whole-genome landscape of Medicago truncatula symbiotic genes.</title>
        <authorList>
            <person name="Pecrix Y."/>
            <person name="Gamas P."/>
            <person name="Carrere S."/>
        </authorList>
    </citation>
    <scope>NUCLEOTIDE SEQUENCE</scope>
    <source>
        <tissue evidence="2">Leaves</tissue>
    </source>
</reference>
<sequence>MASRGNRKRKRGSVEERIDLIHVTLRVANIGNRTAYMRDLKEYLEAMDDLQTLLDSGLDYGMLAAGSIIEDILMHLKGPSVMMRRLCCKTLAQIDWGPKEEEEQHKRCICGSGVIKDLMNILEMCQRQESSSAVLDTKTICVVMNAIACLIDCPGGIKIDDRIPLVHWFFAKSNFEVKTSSLHALRYLCFHNEENAMEISRVAPKIMLSLADMLVCKDEKICHSVLQLIFSLAVSAPALVDHMDFPTDMVLTSVLKIIRKENENLVVLGLCILCTIVIRKGKYKVALAQLGVIPILMQTVQSDNEQIKLYTVGLLHELGKDFHNQVAMVDEDCLPKIFDLFNIQHQGMRKAVRGLLFNFVNNKVVISQFITGGWFETILELKGGTFGYYDDDPSEAAKIIKKLAKNHHHVRGELLNLMRESSQLEKVRIAVALAHFSKVPKHFKLIFRDNGGLDFLVYSLLDASNKEHVAVALCKLTNKFLLVEKKTNKVLQDVPIEPNLQVDNVKKCYEHSRAKSDRRLSAECIIFTIRNFQEVLLRDGLFADEMVGEIRSYLRNLLKRI</sequence>
<accession>A0A0C3UIR4</accession>
<dbReference type="SUPFAM" id="SSF48371">
    <property type="entry name" value="ARM repeat"/>
    <property type="match status" value="1"/>
</dbReference>
<dbReference type="AlphaFoldDB" id="G7I6Z0"/>
<dbReference type="EMBL" id="CM001217">
    <property type="protein sequence ID" value="AES59001.2"/>
    <property type="molecule type" value="Genomic_DNA"/>
</dbReference>
<dbReference type="HOGENOM" id="CLU_583143_0_0_1"/>
<dbReference type="InterPro" id="IPR044282">
    <property type="entry name" value="ABAP1/ARIA"/>
</dbReference>
<evidence type="ECO:0000313" key="4">
    <source>
        <dbReference type="Proteomes" id="UP000002051"/>
    </source>
</evidence>
<proteinExistence type="predicted"/>
<reference evidence="1 4" key="1">
    <citation type="journal article" date="2011" name="Nature">
        <title>The Medicago genome provides insight into the evolution of rhizobial symbioses.</title>
        <authorList>
            <person name="Young N.D."/>
            <person name="Debelle F."/>
            <person name="Oldroyd G.E."/>
            <person name="Geurts R."/>
            <person name="Cannon S.B."/>
            <person name="Udvardi M.K."/>
            <person name="Benedito V.A."/>
            <person name="Mayer K.F."/>
            <person name="Gouzy J."/>
            <person name="Schoof H."/>
            <person name="Van de Peer Y."/>
            <person name="Proost S."/>
            <person name="Cook D.R."/>
            <person name="Meyers B.C."/>
            <person name="Spannagl M."/>
            <person name="Cheung F."/>
            <person name="De Mita S."/>
            <person name="Krishnakumar V."/>
            <person name="Gundlach H."/>
            <person name="Zhou S."/>
            <person name="Mudge J."/>
            <person name="Bharti A.K."/>
            <person name="Murray J.D."/>
            <person name="Naoumkina M.A."/>
            <person name="Rosen B."/>
            <person name="Silverstein K.A."/>
            <person name="Tang H."/>
            <person name="Rombauts S."/>
            <person name="Zhao P.X."/>
            <person name="Zhou P."/>
            <person name="Barbe V."/>
            <person name="Bardou P."/>
            <person name="Bechner M."/>
            <person name="Bellec A."/>
            <person name="Berger A."/>
            <person name="Berges H."/>
            <person name="Bidwell S."/>
            <person name="Bisseling T."/>
            <person name="Choisne N."/>
            <person name="Couloux A."/>
            <person name="Denny R."/>
            <person name="Deshpande S."/>
            <person name="Dai X."/>
            <person name="Doyle J.J."/>
            <person name="Dudez A.M."/>
            <person name="Farmer A.D."/>
            <person name="Fouteau S."/>
            <person name="Franken C."/>
            <person name="Gibelin C."/>
            <person name="Gish J."/>
            <person name="Goldstein S."/>
            <person name="Gonzalez A.J."/>
            <person name="Green P.J."/>
            <person name="Hallab A."/>
            <person name="Hartog M."/>
            <person name="Hua A."/>
            <person name="Humphray S.J."/>
            <person name="Jeong D.H."/>
            <person name="Jing Y."/>
            <person name="Jocker A."/>
            <person name="Kenton S.M."/>
            <person name="Kim D.J."/>
            <person name="Klee K."/>
            <person name="Lai H."/>
            <person name="Lang C."/>
            <person name="Lin S."/>
            <person name="Macmil S.L."/>
            <person name="Magdelenat G."/>
            <person name="Matthews L."/>
            <person name="McCorrison J."/>
            <person name="Monaghan E.L."/>
            <person name="Mun J.H."/>
            <person name="Najar F.Z."/>
            <person name="Nicholson C."/>
            <person name="Noirot C."/>
            <person name="O'Bleness M."/>
            <person name="Paule C.R."/>
            <person name="Poulain J."/>
            <person name="Prion F."/>
            <person name="Qin B."/>
            <person name="Qu C."/>
            <person name="Retzel E.F."/>
            <person name="Riddle C."/>
            <person name="Sallet E."/>
            <person name="Samain S."/>
            <person name="Samson N."/>
            <person name="Sanders I."/>
            <person name="Saurat O."/>
            <person name="Scarpelli C."/>
            <person name="Schiex T."/>
            <person name="Segurens B."/>
            <person name="Severin A.J."/>
            <person name="Sherrier D.J."/>
            <person name="Shi R."/>
            <person name="Sims S."/>
            <person name="Singer S.R."/>
            <person name="Sinharoy S."/>
            <person name="Sterck L."/>
            <person name="Viollet A."/>
            <person name="Wang B.B."/>
            <person name="Wang K."/>
            <person name="Wang M."/>
            <person name="Wang X."/>
            <person name="Warfsmann J."/>
            <person name="Weissenbach J."/>
            <person name="White D.D."/>
            <person name="White J.D."/>
            <person name="Wiley G.B."/>
            <person name="Wincker P."/>
            <person name="Xing Y."/>
            <person name="Yang L."/>
            <person name="Yao Z."/>
            <person name="Ying F."/>
            <person name="Zhai J."/>
            <person name="Zhou L."/>
            <person name="Zuber A."/>
            <person name="Denarie J."/>
            <person name="Dixon R.A."/>
            <person name="May G.D."/>
            <person name="Schwartz D.C."/>
            <person name="Rogers J."/>
            <person name="Quetier F."/>
            <person name="Town C.D."/>
            <person name="Roe B.A."/>
        </authorList>
    </citation>
    <scope>NUCLEOTIDE SEQUENCE [LARGE SCALE GENOMIC DNA]</scope>
    <source>
        <strain evidence="1">A17</strain>
        <strain evidence="3 4">cv. Jemalong A17</strain>
    </source>
</reference>